<gene>
    <name evidence="4" type="primary">Aste57867_23424</name>
    <name evidence="3" type="ORF">As57867_023353</name>
    <name evidence="4" type="ORF">ASTE57867_23424</name>
</gene>
<dbReference type="InterPro" id="IPR033379">
    <property type="entry name" value="Acid_Pase_AS"/>
</dbReference>
<dbReference type="PROSITE" id="PS00616">
    <property type="entry name" value="HIS_ACID_PHOSPHAT_1"/>
    <property type="match status" value="1"/>
</dbReference>
<dbReference type="EMBL" id="CAADRA010007295">
    <property type="protein sequence ID" value="VFU00070.1"/>
    <property type="molecule type" value="Genomic_DNA"/>
</dbReference>
<dbReference type="AlphaFoldDB" id="A0A485LPJ0"/>
<dbReference type="Proteomes" id="UP000332933">
    <property type="component" value="Unassembled WGS sequence"/>
</dbReference>
<dbReference type="Gene3D" id="3.40.50.1240">
    <property type="entry name" value="Phosphoglycerate mutase-like"/>
    <property type="match status" value="1"/>
</dbReference>
<dbReference type="OrthoDB" id="10257284at2759"/>
<dbReference type="PANTHER" id="PTHR11567">
    <property type="entry name" value="ACID PHOSPHATASE-RELATED"/>
    <property type="match status" value="1"/>
</dbReference>
<keyword evidence="2" id="KW-0378">Hydrolase</keyword>
<dbReference type="InterPro" id="IPR029033">
    <property type="entry name" value="His_PPase_superfam"/>
</dbReference>
<reference evidence="4 5" key="1">
    <citation type="submission" date="2019-03" db="EMBL/GenBank/DDBJ databases">
        <authorList>
            <person name="Gaulin E."/>
            <person name="Dumas B."/>
        </authorList>
    </citation>
    <scope>NUCLEOTIDE SEQUENCE [LARGE SCALE GENOMIC DNA]</scope>
    <source>
        <strain evidence="4">CBS 568.67</strain>
    </source>
</reference>
<dbReference type="EMBL" id="VJMH01007269">
    <property type="protein sequence ID" value="KAF0684620.1"/>
    <property type="molecule type" value="Genomic_DNA"/>
</dbReference>
<dbReference type="CDD" id="cd07061">
    <property type="entry name" value="HP_HAP_like"/>
    <property type="match status" value="1"/>
</dbReference>
<keyword evidence="5" id="KW-1185">Reference proteome</keyword>
<proteinExistence type="inferred from homology"/>
<evidence type="ECO:0000313" key="3">
    <source>
        <dbReference type="EMBL" id="KAF0684620.1"/>
    </source>
</evidence>
<evidence type="ECO:0000313" key="4">
    <source>
        <dbReference type="EMBL" id="VFU00070.1"/>
    </source>
</evidence>
<comment type="similarity">
    <text evidence="1">Belongs to the histidine acid phosphatase family.</text>
</comment>
<reference evidence="3" key="2">
    <citation type="submission" date="2019-06" db="EMBL/GenBank/DDBJ databases">
        <title>Genomics analysis of Aphanomyces spp. identifies a new class of oomycete effector associated with host adaptation.</title>
        <authorList>
            <person name="Gaulin E."/>
        </authorList>
    </citation>
    <scope>NUCLEOTIDE SEQUENCE</scope>
    <source>
        <strain evidence="3">CBS 578.67</strain>
    </source>
</reference>
<dbReference type="GO" id="GO:0016791">
    <property type="term" value="F:phosphatase activity"/>
    <property type="evidence" value="ECO:0007669"/>
    <property type="project" value="TreeGrafter"/>
</dbReference>
<protein>
    <submittedName>
        <fullName evidence="4">Aste57867_23424 protein</fullName>
    </submittedName>
</protein>
<dbReference type="Pfam" id="PF00328">
    <property type="entry name" value="His_Phos_2"/>
    <property type="match status" value="1"/>
</dbReference>
<name>A0A485LPJ0_9STRA</name>
<evidence type="ECO:0000256" key="2">
    <source>
        <dbReference type="ARBA" id="ARBA00022801"/>
    </source>
</evidence>
<sequence length="382" mass="42826">MTLNDTHDNCHVAPDSNMELVHVLAVFRHGDRAPIKSVVAPNLAMSEAETKFWAARVATEARRQHMDDIVRVQSTDGPIKPGGVWPNGHLTEVGVEAMTERGRAMRRRYADFLTDCRPQQHVFVCSTNYRRTVLTAQSVVHGLFPDDATTEKPMVLHIKHLAPSHTPEHHTRGLELAKLRAVKTLPHYPPLEVTVKTILGLSPNDDVNWNDRTYAVREVLDCRRAHGLAFPDGLTDEIYDAIVKHSAWEMFTFYELGGIGQEGFSDAMHQINALIHEGLMRAPQRRMTLVSAHDTTVIGLLCALQLEQVSGSVGPPYGSMLVFDIYQDKTDGSYHFVVSWDGKTLRFPSQPTTLAPISFLNTALTTCKRFHWHEEGHTVTTN</sequence>
<dbReference type="SUPFAM" id="SSF53254">
    <property type="entry name" value="Phosphoglycerate mutase-like"/>
    <property type="match status" value="1"/>
</dbReference>
<organism evidence="4 5">
    <name type="scientific">Aphanomyces stellatus</name>
    <dbReference type="NCBI Taxonomy" id="120398"/>
    <lineage>
        <taxon>Eukaryota</taxon>
        <taxon>Sar</taxon>
        <taxon>Stramenopiles</taxon>
        <taxon>Oomycota</taxon>
        <taxon>Saprolegniomycetes</taxon>
        <taxon>Saprolegniales</taxon>
        <taxon>Verrucalvaceae</taxon>
        <taxon>Aphanomyces</taxon>
    </lineage>
</organism>
<evidence type="ECO:0000313" key="5">
    <source>
        <dbReference type="Proteomes" id="UP000332933"/>
    </source>
</evidence>
<evidence type="ECO:0000256" key="1">
    <source>
        <dbReference type="ARBA" id="ARBA00005375"/>
    </source>
</evidence>
<dbReference type="PANTHER" id="PTHR11567:SF110">
    <property type="entry name" value="2-PHOSPHOXYLOSE PHOSPHATASE 1"/>
    <property type="match status" value="1"/>
</dbReference>
<dbReference type="PROSITE" id="PS00778">
    <property type="entry name" value="HIS_ACID_PHOSPHAT_2"/>
    <property type="match status" value="1"/>
</dbReference>
<dbReference type="InterPro" id="IPR050645">
    <property type="entry name" value="Histidine_acid_phosphatase"/>
</dbReference>
<accession>A0A485LPJ0</accession>
<dbReference type="InterPro" id="IPR000560">
    <property type="entry name" value="His_Pase_clade-2"/>
</dbReference>